<reference evidence="1 2" key="1">
    <citation type="submission" date="2019-06" db="EMBL/GenBank/DDBJ databases">
        <title>Genome sequence of Litorilinea aerophila BAA-2444.</title>
        <authorList>
            <person name="Maclea K.S."/>
            <person name="Maurais E.G."/>
            <person name="Iannazzi L.C."/>
        </authorList>
    </citation>
    <scope>NUCLEOTIDE SEQUENCE [LARGE SCALE GENOMIC DNA]</scope>
    <source>
        <strain evidence="1 2">ATCC BAA-2444</strain>
    </source>
</reference>
<organism evidence="1 2">
    <name type="scientific">Litorilinea aerophila</name>
    <dbReference type="NCBI Taxonomy" id="1204385"/>
    <lineage>
        <taxon>Bacteria</taxon>
        <taxon>Bacillati</taxon>
        <taxon>Chloroflexota</taxon>
        <taxon>Caldilineae</taxon>
        <taxon>Caldilineales</taxon>
        <taxon>Caldilineaceae</taxon>
        <taxon>Litorilinea</taxon>
    </lineage>
</organism>
<protein>
    <submittedName>
        <fullName evidence="1">Heparinase</fullName>
    </submittedName>
</protein>
<sequence>MLTRYNAIDIEDALRAATPPPPFPPVRDRAAWSAIRRQLGEEEVQAILRQAEEDARTPIPALPASLYLEFKREGRREGYQQPRSQRRELLRNLALAECLAGEGRFLDPILDLAWAICEESSWALPAHQVELADMQRPVIDLGAAMTALELAELDLLLGDQLDPRLGKRIRDEVDRRCLTPYLTRHDFWWLHNSNRRSVNNWTAVCNGGVAGAALYLEPDPARLAEILARAARSLDDYLDTFDPDGGSSEGPGYWDYGFGYYTVLAHLVEQRTEGRIDFLRGERMRQIASYPMRTVLSRGAYVNFSDCRSNITYSRAHLAFLAQRLELPELASLAWEQPSQHRRANLTWGLRSLFWQPPADVPHAFTPSRHDWFSGMMWMIARYDPADPQALVLAAKGGHNQEMHNQNDVGNIIVHVGGESVIADIGQGRYTRAYFGPERYEHLVNSSLGHSVPVVNGQLQAPGRQHAAQLLEHVASDRQDTLALELKDAYPEAAGLASLRRRVTLHREAPRGWVELEDAVEFAEAPGDFETALTTFGRVELGEDALILYGLRGKLRVAFDANLVTARMDLFEGVELSTGPADVRRVAFALKEPAYAATIRLEIVPI</sequence>
<dbReference type="RefSeq" id="WP_141609147.1">
    <property type="nucleotide sequence ID" value="NZ_VIGC02000006.1"/>
</dbReference>
<dbReference type="PANTHER" id="PTHR38045">
    <property type="entry name" value="CHROMOSOME 1, WHOLE GENOME SHOTGUN SEQUENCE"/>
    <property type="match status" value="1"/>
</dbReference>
<name>A0A540VJ22_9CHLR</name>
<dbReference type="PANTHER" id="PTHR38045:SF1">
    <property type="entry name" value="HEPARINASE II_III-LIKE PROTEIN"/>
    <property type="match status" value="1"/>
</dbReference>
<evidence type="ECO:0000313" key="2">
    <source>
        <dbReference type="Proteomes" id="UP000317371"/>
    </source>
</evidence>
<dbReference type="Gene3D" id="1.50.10.100">
    <property type="entry name" value="Chondroitin AC/alginate lyase"/>
    <property type="match status" value="1"/>
</dbReference>
<dbReference type="SUPFAM" id="SSF48230">
    <property type="entry name" value="Chondroitin AC/alginate lyase"/>
    <property type="match status" value="1"/>
</dbReference>
<comment type="caution">
    <text evidence="1">The sequence shown here is derived from an EMBL/GenBank/DDBJ whole genome shotgun (WGS) entry which is preliminary data.</text>
</comment>
<keyword evidence="2" id="KW-1185">Reference proteome</keyword>
<dbReference type="Gene3D" id="2.70.98.70">
    <property type="match status" value="1"/>
</dbReference>
<dbReference type="EMBL" id="VIGC01000006">
    <property type="protein sequence ID" value="TQE96775.1"/>
    <property type="molecule type" value="Genomic_DNA"/>
</dbReference>
<dbReference type="OrthoDB" id="9793856at2"/>
<dbReference type="AlphaFoldDB" id="A0A540VJ22"/>
<dbReference type="InParanoid" id="A0A540VJ22"/>
<evidence type="ECO:0000313" key="1">
    <source>
        <dbReference type="EMBL" id="TQE96775.1"/>
    </source>
</evidence>
<accession>A0A540VJ22</accession>
<gene>
    <name evidence="1" type="ORF">FKZ61_05810</name>
</gene>
<proteinExistence type="predicted"/>
<dbReference type="InterPro" id="IPR008929">
    <property type="entry name" value="Chondroitin_lyas"/>
</dbReference>
<dbReference type="Proteomes" id="UP000317371">
    <property type="component" value="Unassembled WGS sequence"/>
</dbReference>